<dbReference type="Gene3D" id="2.60.120.260">
    <property type="entry name" value="Galactose-binding domain-like"/>
    <property type="match status" value="1"/>
</dbReference>
<sequence>MHIRVIIFLEIALCFGIPSIAQQRLWYKQPAQQWEEALPIGNGYLGAMIYGDVHEEEVQFNAATLWTGEPREYNKKGAYRYLDSIRALLDRGQQRKAEALAQAEFMGLKSASDDPEAWLSKVTAERENPNGAASYSFDDEGWKTIHVPAYEGWEDVGLEGIDGAVWFRTSVVLTQQDLREDWVLDLNKVREEDYTFLNGQVLGHTAGDQAKRVYRIPKEQLRVGKNVLAIQVINLSGKGGISGYKDTSQAIGLRSKQGKFISVVGQWKYWIQDSNAPSVGAYQASYQPFGSLRLRFPGADATHYSRSLDLEKGIATVAYTQNNVSFTRTYLVSAPDQVLALHLTADKQEQISFSLTMDAKHQGCRVWKVDDHTLGMQVKVKDGALQGTSSVSIKLQGGSIREQDGWLVVDKANEASIYLSAATNFENYTTLDSSYAAQAAQQHKRVQKKSFKKILECHQQDYESLFRRFSINLGGNAADALPTDERLRQFVEKDDPALVALYIQYGRYLQIASSRKGTQPANLQGIWNHLLEPSWGSKYTTNINLEMNYWPTEMLNLSELHQPLFEMIQDLSVAGANTAREYYGARGWVLHHNTDIWRGTAPINNSNHGIWPTGGAWLVRHLWEHYLYNQNPKFISSYYDIIKGATLFFKDVLVNDPKTGLLVSSPSNSPENGGLVKGPTMDHQIVRSLFSIFIQSAQLVGKDHALRDSIEQMLPQIAPNQIGRYGQLQEWMEDIDDPTNKHRHVSHLWGLHPGNEIHAETPDMFEAAKKSLLMRGDDGTGWSLAWKINFWARLNDAEHTYSMVKMLLRPAGKAGGSYPNLFDAHPPFQIDGNFGGAAGIGEMLLQSHGSYIDILPALPAALPEGDVRGFKARGNFEIAWQWQDRALKTIQVKSKAGKLLKLRYQGKTVELKTKKNKVYSFDAELNLL</sequence>
<dbReference type="Gene3D" id="1.50.10.10">
    <property type="match status" value="1"/>
</dbReference>
<dbReference type="PANTHER" id="PTHR31084:SF0">
    <property type="entry name" value="ALPHA-L-FUCOSIDASE 2"/>
    <property type="match status" value="1"/>
</dbReference>
<dbReference type="Pfam" id="PF22124">
    <property type="entry name" value="Glyco_hydro_95_cat"/>
    <property type="match status" value="1"/>
</dbReference>
<dbReference type="InterPro" id="IPR012341">
    <property type="entry name" value="6hp_glycosidase-like_sf"/>
</dbReference>
<dbReference type="Proteomes" id="UP000294752">
    <property type="component" value="Unassembled WGS sequence"/>
</dbReference>
<feature type="domain" description="Glycosyl hydrolase family 95 N-terminal" evidence="1">
    <location>
        <begin position="25"/>
        <end position="110"/>
    </location>
</feature>
<name>A0A4R7CXA3_9SPHI</name>
<dbReference type="InterPro" id="IPR049053">
    <property type="entry name" value="AFCA-like_C"/>
</dbReference>
<dbReference type="InterPro" id="IPR027414">
    <property type="entry name" value="GH95_N_dom"/>
</dbReference>
<keyword evidence="5" id="KW-1185">Reference proteome</keyword>
<proteinExistence type="predicted"/>
<dbReference type="SUPFAM" id="SSF48208">
    <property type="entry name" value="Six-hairpin glycosidases"/>
    <property type="match status" value="1"/>
</dbReference>
<dbReference type="RefSeq" id="WP_133641651.1">
    <property type="nucleotide sequence ID" value="NZ_SNZV01000009.1"/>
</dbReference>
<reference evidence="4 5" key="1">
    <citation type="submission" date="2019-03" db="EMBL/GenBank/DDBJ databases">
        <title>Genomic Encyclopedia of Type Strains, Phase III (KMG-III): the genomes of soil and plant-associated and newly described type strains.</title>
        <authorList>
            <person name="Whitman W."/>
        </authorList>
    </citation>
    <scope>NUCLEOTIDE SEQUENCE [LARGE SCALE GENOMIC DNA]</scope>
    <source>
        <strain evidence="4 5">CGMCC 1.12801</strain>
    </source>
</reference>
<accession>A0A4R7CXA3</accession>
<evidence type="ECO:0000313" key="4">
    <source>
        <dbReference type="EMBL" id="TDS10318.1"/>
    </source>
</evidence>
<feature type="domain" description="Glycosyl hydrolase family 95 N-terminal" evidence="1">
    <location>
        <begin position="279"/>
        <end position="428"/>
    </location>
</feature>
<dbReference type="Gene3D" id="2.70.98.50">
    <property type="entry name" value="putative glycoside hydrolase family protein from bacillus halodurans"/>
    <property type="match status" value="1"/>
</dbReference>
<feature type="domain" description="Alpha fucosidase A-like C-terminal" evidence="2">
    <location>
        <begin position="846"/>
        <end position="918"/>
    </location>
</feature>
<evidence type="ECO:0000259" key="2">
    <source>
        <dbReference type="Pfam" id="PF21307"/>
    </source>
</evidence>
<dbReference type="AlphaFoldDB" id="A0A4R7CXA3"/>
<dbReference type="InterPro" id="IPR054363">
    <property type="entry name" value="GH95_cat"/>
</dbReference>
<protein>
    <submittedName>
        <fullName evidence="4">Alpha-L-fucosidase 2</fullName>
    </submittedName>
</protein>
<evidence type="ECO:0000259" key="1">
    <source>
        <dbReference type="Pfam" id="PF14498"/>
    </source>
</evidence>
<dbReference type="PANTHER" id="PTHR31084">
    <property type="entry name" value="ALPHA-L-FUCOSIDASE 2"/>
    <property type="match status" value="1"/>
</dbReference>
<evidence type="ECO:0000313" key="5">
    <source>
        <dbReference type="Proteomes" id="UP000294752"/>
    </source>
</evidence>
<organism evidence="4 5">
    <name type="scientific">Sphingobacterium paludis</name>
    <dbReference type="NCBI Taxonomy" id="1476465"/>
    <lineage>
        <taxon>Bacteria</taxon>
        <taxon>Pseudomonadati</taxon>
        <taxon>Bacteroidota</taxon>
        <taxon>Sphingobacteriia</taxon>
        <taxon>Sphingobacteriales</taxon>
        <taxon>Sphingobacteriaceae</taxon>
        <taxon>Sphingobacterium</taxon>
    </lineage>
</organism>
<dbReference type="OrthoDB" id="9802600at2"/>
<dbReference type="SUPFAM" id="SSF49785">
    <property type="entry name" value="Galactose-binding domain-like"/>
    <property type="match status" value="1"/>
</dbReference>
<dbReference type="InterPro" id="IPR008928">
    <property type="entry name" value="6-hairpin_glycosidase_sf"/>
</dbReference>
<comment type="caution">
    <text evidence="4">The sequence shown here is derived from an EMBL/GenBank/DDBJ whole genome shotgun (WGS) entry which is preliminary data.</text>
</comment>
<dbReference type="InterPro" id="IPR008979">
    <property type="entry name" value="Galactose-bd-like_sf"/>
</dbReference>
<dbReference type="Pfam" id="PF14498">
    <property type="entry name" value="Glyco_hyd_65N_2"/>
    <property type="match status" value="2"/>
</dbReference>
<dbReference type="Pfam" id="PF21307">
    <property type="entry name" value="Glyco_hydro_95_C"/>
    <property type="match status" value="1"/>
</dbReference>
<dbReference type="EMBL" id="SNZV01000009">
    <property type="protein sequence ID" value="TDS10318.1"/>
    <property type="molecule type" value="Genomic_DNA"/>
</dbReference>
<evidence type="ECO:0000259" key="3">
    <source>
        <dbReference type="Pfam" id="PF22124"/>
    </source>
</evidence>
<gene>
    <name evidence="4" type="ORF">B0I21_10983</name>
</gene>
<dbReference type="GO" id="GO:0005975">
    <property type="term" value="P:carbohydrate metabolic process"/>
    <property type="evidence" value="ECO:0007669"/>
    <property type="project" value="InterPro"/>
</dbReference>
<dbReference type="GO" id="GO:0004560">
    <property type="term" value="F:alpha-L-fucosidase activity"/>
    <property type="evidence" value="ECO:0007669"/>
    <property type="project" value="TreeGrafter"/>
</dbReference>
<feature type="domain" description="Glycosyl hydrolase family 95 catalytic" evidence="3">
    <location>
        <begin position="450"/>
        <end position="844"/>
    </location>
</feature>